<evidence type="ECO:0000256" key="4">
    <source>
        <dbReference type="ARBA" id="ARBA00023163"/>
    </source>
</evidence>
<dbReference type="AlphaFoldDB" id="A0A023X6A5"/>
<evidence type="ECO:0000256" key="1">
    <source>
        <dbReference type="ARBA" id="ARBA00010466"/>
    </source>
</evidence>
<dbReference type="InterPro" id="IPR013324">
    <property type="entry name" value="RNA_pol_sigma_r3/r4-like"/>
</dbReference>
<name>A0A023X6A5_RUBRA</name>
<dbReference type="Gene3D" id="3.40.50.1360">
    <property type="match status" value="1"/>
</dbReference>
<protein>
    <submittedName>
        <fullName evidence="8">Sugar-binding transcriptional regulator</fullName>
    </submittedName>
    <submittedName>
        <fullName evidence="7">Transcriptional regulator contains sigma factor-related N-terminal domain</fullName>
    </submittedName>
</protein>
<reference evidence="7 9" key="1">
    <citation type="submission" date="2014-03" db="EMBL/GenBank/DDBJ databases">
        <title>Complete genome sequence of the Radio-Resistant Rubrobacter radiotolerans RSPS-4.</title>
        <authorList>
            <person name="Egas C.C."/>
            <person name="Barroso C.C."/>
            <person name="Froufe H.J.C."/>
            <person name="Pacheco J.J."/>
            <person name="Albuquerque L.L."/>
            <person name="da Costa M.M.S."/>
        </authorList>
    </citation>
    <scope>NUCLEOTIDE SEQUENCE [LARGE SCALE GENOMIC DNA]</scope>
    <source>
        <strain evidence="7 9">RSPS-4</strain>
    </source>
</reference>
<dbReference type="GO" id="GO:0030246">
    <property type="term" value="F:carbohydrate binding"/>
    <property type="evidence" value="ECO:0007669"/>
    <property type="project" value="InterPro"/>
</dbReference>
<evidence type="ECO:0000313" key="9">
    <source>
        <dbReference type="Proteomes" id="UP000025229"/>
    </source>
</evidence>
<dbReference type="InterPro" id="IPR007324">
    <property type="entry name" value="Sugar-bd_dom_put"/>
</dbReference>
<keyword evidence="4" id="KW-0804">Transcription</keyword>
<feature type="domain" description="Sugar-binding" evidence="5">
    <location>
        <begin position="58"/>
        <end position="310"/>
    </location>
</feature>
<dbReference type="InterPro" id="IPR037171">
    <property type="entry name" value="NagB/RpiA_transferase-like"/>
</dbReference>
<dbReference type="InterPro" id="IPR000835">
    <property type="entry name" value="HTH_MarR-typ"/>
</dbReference>
<dbReference type="Proteomes" id="UP000025229">
    <property type="component" value="Chromosome"/>
</dbReference>
<dbReference type="HOGENOM" id="CLU_054506_1_1_11"/>
<gene>
    <name evidence="7" type="ORF">RradSPS_2473</name>
    <name evidence="8" type="ORF">SIL72_14485</name>
</gene>
<feature type="domain" description="HTH marR-type" evidence="6">
    <location>
        <begin position="13"/>
        <end position="52"/>
    </location>
</feature>
<proteinExistence type="inferred from homology"/>
<dbReference type="EMBL" id="CP007514">
    <property type="protein sequence ID" value="AHY47756.1"/>
    <property type="molecule type" value="Genomic_DNA"/>
</dbReference>
<dbReference type="RefSeq" id="WP_084263977.1">
    <property type="nucleotide sequence ID" value="NZ_CP007514.1"/>
</dbReference>
<dbReference type="InterPro" id="IPR051054">
    <property type="entry name" value="SorC_transcr_regulators"/>
</dbReference>
<keyword evidence="9" id="KW-1185">Reference proteome</keyword>
<evidence type="ECO:0000313" key="8">
    <source>
        <dbReference type="EMBL" id="MDX5895232.1"/>
    </source>
</evidence>
<dbReference type="PANTHER" id="PTHR34294">
    <property type="entry name" value="TRANSCRIPTIONAL REGULATOR-RELATED"/>
    <property type="match status" value="1"/>
</dbReference>
<sequence length="331" mass="36291">MDKRGSEAARAAWLYYVEELTQGEVAKELGVSRSTVVRLLRRAKESGLVRITLDVPQDVFEIERELERLYGLRRVRLVPDAGDEETLKRWLGHVGSEVLTEMVQPGSTVAVGWGTTLREITASLSGEQEIKDVKVVPLVGGLHRASSGTNSYWVAEQLGRYFRASAEALYAPLFVEDRSTAEALTKDPDIRNTVELVRQASLVLYSVGTLDDDSTIVKLGYLSDEQRAFLRERGAAGDIVCRWIDAHGDPVELPPTINPVGVTLEDLRNIPERLMVGGGESKREALLGALRGGYVTTLVTDDSTAAYLLERVTNLPDAPDAANRTASASQQ</sequence>
<reference evidence="8" key="2">
    <citation type="submission" date="2023-11" db="EMBL/GenBank/DDBJ databases">
        <title>MicrobeMod: A computational toolkit for identifying prokaryotic methylation and restriction-modification with nanopore sequencing.</title>
        <authorList>
            <person name="Crits-Christoph A."/>
            <person name="Kang S.C."/>
            <person name="Lee H."/>
            <person name="Ostrov N."/>
        </authorList>
    </citation>
    <scope>NUCLEOTIDE SEQUENCE</scope>
    <source>
        <strain evidence="8">ATCC 51242</strain>
    </source>
</reference>
<dbReference type="Pfam" id="PF12802">
    <property type="entry name" value="MarR_2"/>
    <property type="match status" value="1"/>
</dbReference>
<dbReference type="SUPFAM" id="SSF88659">
    <property type="entry name" value="Sigma3 and sigma4 domains of RNA polymerase sigma factors"/>
    <property type="match status" value="1"/>
</dbReference>
<evidence type="ECO:0000256" key="2">
    <source>
        <dbReference type="ARBA" id="ARBA00023015"/>
    </source>
</evidence>
<dbReference type="InterPro" id="IPR036388">
    <property type="entry name" value="WH-like_DNA-bd_sf"/>
</dbReference>
<dbReference type="OrthoDB" id="186585at2"/>
<dbReference type="GO" id="GO:0003677">
    <property type="term" value="F:DNA binding"/>
    <property type="evidence" value="ECO:0007669"/>
    <property type="project" value="UniProtKB-KW"/>
</dbReference>
<keyword evidence="3" id="KW-0238">DNA-binding</keyword>
<dbReference type="STRING" id="42256.RradSPS_2473"/>
<dbReference type="eggNOG" id="COG2390">
    <property type="taxonomic scope" value="Bacteria"/>
</dbReference>
<dbReference type="Pfam" id="PF04198">
    <property type="entry name" value="Sugar-bind"/>
    <property type="match status" value="1"/>
</dbReference>
<comment type="similarity">
    <text evidence="1">Belongs to the SorC transcriptional regulatory family.</text>
</comment>
<dbReference type="EMBL" id="JAWXXX010000001">
    <property type="protein sequence ID" value="MDX5895232.1"/>
    <property type="molecule type" value="Genomic_DNA"/>
</dbReference>
<accession>A0A023X6A5</accession>
<dbReference type="Proteomes" id="UP001281130">
    <property type="component" value="Unassembled WGS sequence"/>
</dbReference>
<dbReference type="GO" id="GO:0003700">
    <property type="term" value="F:DNA-binding transcription factor activity"/>
    <property type="evidence" value="ECO:0007669"/>
    <property type="project" value="InterPro"/>
</dbReference>
<evidence type="ECO:0000259" key="5">
    <source>
        <dbReference type="Pfam" id="PF04198"/>
    </source>
</evidence>
<evidence type="ECO:0000313" key="7">
    <source>
        <dbReference type="EMBL" id="AHY47756.1"/>
    </source>
</evidence>
<dbReference type="PANTHER" id="PTHR34294:SF1">
    <property type="entry name" value="TRANSCRIPTIONAL REGULATOR LSRR"/>
    <property type="match status" value="1"/>
</dbReference>
<keyword evidence="2" id="KW-0805">Transcription regulation</keyword>
<organism evidence="7 9">
    <name type="scientific">Rubrobacter radiotolerans</name>
    <name type="common">Arthrobacter radiotolerans</name>
    <dbReference type="NCBI Taxonomy" id="42256"/>
    <lineage>
        <taxon>Bacteria</taxon>
        <taxon>Bacillati</taxon>
        <taxon>Actinomycetota</taxon>
        <taxon>Rubrobacteria</taxon>
        <taxon>Rubrobacterales</taxon>
        <taxon>Rubrobacteraceae</taxon>
        <taxon>Rubrobacter</taxon>
    </lineage>
</organism>
<evidence type="ECO:0000259" key="6">
    <source>
        <dbReference type="Pfam" id="PF12802"/>
    </source>
</evidence>
<evidence type="ECO:0000256" key="3">
    <source>
        <dbReference type="ARBA" id="ARBA00023125"/>
    </source>
</evidence>
<dbReference type="KEGG" id="rrd:RradSPS_2473"/>
<dbReference type="Gene3D" id="1.10.10.10">
    <property type="entry name" value="Winged helix-like DNA-binding domain superfamily/Winged helix DNA-binding domain"/>
    <property type="match status" value="1"/>
</dbReference>
<dbReference type="SUPFAM" id="SSF100950">
    <property type="entry name" value="NagB/RpiA/CoA transferase-like"/>
    <property type="match status" value="1"/>
</dbReference>